<comment type="caution">
    <text evidence="7">The sequence shown here is derived from an EMBL/GenBank/DDBJ whole genome shotgun (WGS) entry which is preliminary data.</text>
</comment>
<protein>
    <submittedName>
        <fullName evidence="7">RNA polymerase II accessory factor CDC73</fullName>
    </submittedName>
</protein>
<feature type="domain" description="Cell division control protein 73 C-terminal" evidence="6">
    <location>
        <begin position="440"/>
        <end position="612"/>
    </location>
</feature>
<evidence type="ECO:0000259" key="6">
    <source>
        <dbReference type="Pfam" id="PF05179"/>
    </source>
</evidence>
<comment type="similarity">
    <text evidence="2">Belongs to the CDC73 family.</text>
</comment>
<dbReference type="OrthoDB" id="2186602at2759"/>
<evidence type="ECO:0000313" key="7">
    <source>
        <dbReference type="EMBL" id="KFG30307.1"/>
    </source>
</evidence>
<evidence type="ECO:0000256" key="3">
    <source>
        <dbReference type="ARBA" id="ARBA00023163"/>
    </source>
</evidence>
<feature type="compositionally biased region" description="Low complexity" evidence="5">
    <location>
        <begin position="19"/>
        <end position="39"/>
    </location>
</feature>
<dbReference type="GO" id="GO:0032968">
    <property type="term" value="P:positive regulation of transcription elongation by RNA polymerase II"/>
    <property type="evidence" value="ECO:0007669"/>
    <property type="project" value="TreeGrafter"/>
</dbReference>
<accession>A0A086JDT9</accession>
<dbReference type="Pfam" id="PF05179">
    <property type="entry name" value="CDC73_C"/>
    <property type="match status" value="1"/>
</dbReference>
<feature type="compositionally biased region" description="Polar residues" evidence="5">
    <location>
        <begin position="645"/>
        <end position="656"/>
    </location>
</feature>
<feature type="region of interest" description="Disordered" evidence="5">
    <location>
        <begin position="1"/>
        <end position="39"/>
    </location>
</feature>
<dbReference type="PANTHER" id="PTHR12466:SF8">
    <property type="entry name" value="PARAFIBROMIN"/>
    <property type="match status" value="1"/>
</dbReference>
<gene>
    <name evidence="7" type="ORF">TGP89_306210</name>
</gene>
<feature type="region of interest" description="Disordered" evidence="5">
    <location>
        <begin position="279"/>
        <end position="321"/>
    </location>
</feature>
<dbReference type="InterPro" id="IPR007852">
    <property type="entry name" value="Cdc73/Parafibromin"/>
</dbReference>
<feature type="compositionally biased region" description="Acidic residues" evidence="5">
    <location>
        <begin position="307"/>
        <end position="316"/>
    </location>
</feature>
<feature type="compositionally biased region" description="Basic residues" evidence="5">
    <location>
        <begin position="679"/>
        <end position="688"/>
    </location>
</feature>
<dbReference type="InterPro" id="IPR038103">
    <property type="entry name" value="CDC73_C_sf"/>
</dbReference>
<organism evidence="7 8">
    <name type="scientific">Toxoplasma gondii p89</name>
    <dbReference type="NCBI Taxonomy" id="943119"/>
    <lineage>
        <taxon>Eukaryota</taxon>
        <taxon>Sar</taxon>
        <taxon>Alveolata</taxon>
        <taxon>Apicomplexa</taxon>
        <taxon>Conoidasida</taxon>
        <taxon>Coccidia</taxon>
        <taxon>Eucoccidiorida</taxon>
        <taxon>Eimeriorina</taxon>
        <taxon>Sarcocystidae</taxon>
        <taxon>Toxoplasma</taxon>
    </lineage>
</organism>
<dbReference type="GO" id="GO:0000993">
    <property type="term" value="F:RNA polymerase II complex binding"/>
    <property type="evidence" value="ECO:0007669"/>
    <property type="project" value="TreeGrafter"/>
</dbReference>
<evidence type="ECO:0000256" key="1">
    <source>
        <dbReference type="ARBA" id="ARBA00004123"/>
    </source>
</evidence>
<feature type="compositionally biased region" description="Low complexity" evidence="5">
    <location>
        <begin position="661"/>
        <end position="678"/>
    </location>
</feature>
<dbReference type="GO" id="GO:0006368">
    <property type="term" value="P:transcription elongation by RNA polymerase II"/>
    <property type="evidence" value="ECO:0007669"/>
    <property type="project" value="InterPro"/>
</dbReference>
<evidence type="ECO:0000256" key="2">
    <source>
        <dbReference type="ARBA" id="ARBA00010427"/>
    </source>
</evidence>
<dbReference type="VEuPathDB" id="ToxoDB:TGP89_306210"/>
<sequence length="720" mass="77599">MEEAGSESRAAGRDESDGPVAASPEVSSASFFSSTSLPDSTGKASGFSVDPLALLHASLKKSASSASCRLEVVRGEEALVFPELNCYLPATLPSGLESRRKESFSLADIFLLLSTPKELYTYSYIAQKGHRYINVLERSKIVSFFESLSPAANKLAGSAGAPLPAPVGHSGLGDKSQLPSSVFAPALGDAAASRTQTLLVLDPTLPIKLPGALEGAQGQHLDGDSRGEEGLPFWEAGERSLVADDRLEKVMPQAWPDADVRQVALYAKTAVHALDEMRRKKREAGAQSGENDGGADGQKRLKTGSEEAAEDEEQEEKAEQRMRDALASLVFARVQRPLVQRCSAVQLTGFSFDAIFQKFVEVEKERNAGRSLAAFSHSKGDGSDGLGRFKADSSIARLPRHGGGGRADSQVPSAAAAAGRREGQGKPRICVLEEVYAYRKRKAIILIPPVTSVGGSNLVSALLNRYNVVDLLENSQFVSPQDARERAARDGTLGADQGRLEVRHEIRNKQFKFMLVETSYAAKFTPEQWKCVVAIIINVASASSLKLHFGGWPFRDWIDLFLSYKGVMFAYEEDAIPPEVASLSVKVIRLSRSHRYNDAAAATEFWACLEEFLLQPRRLCLAFDRRLDAARSDGAAPGGSAKLPVNSSVAGSQSFRTHQRSTAAGASSDSGSGVSVHPAHQHHFHHPAHMGVGMPSHAKHGAVGVGGYNRRPQDLRYAQR</sequence>
<keyword evidence="3" id="KW-0804">Transcription</keyword>
<reference evidence="7 8" key="1">
    <citation type="submission" date="2014-03" db="EMBL/GenBank/DDBJ databases">
        <authorList>
            <person name="Sibley D."/>
            <person name="Venepally P."/>
            <person name="Karamycheva S."/>
            <person name="Hadjithomas M."/>
            <person name="Khan A."/>
            <person name="Brunk B."/>
            <person name="Roos D."/>
            <person name="Caler E."/>
            <person name="Lorenzi H."/>
        </authorList>
    </citation>
    <scope>NUCLEOTIDE SEQUENCE [LARGE SCALE GENOMIC DNA]</scope>
    <source>
        <strain evidence="8">p89</strain>
    </source>
</reference>
<dbReference type="PANTHER" id="PTHR12466">
    <property type="entry name" value="CDC73 DOMAIN PROTEIN"/>
    <property type="match status" value="1"/>
</dbReference>
<dbReference type="SMR" id="A0A086JDT9"/>
<dbReference type="Proteomes" id="UP000028828">
    <property type="component" value="Unassembled WGS sequence"/>
</dbReference>
<feature type="region of interest" description="Disordered" evidence="5">
    <location>
        <begin position="632"/>
        <end position="720"/>
    </location>
</feature>
<dbReference type="GO" id="GO:0016593">
    <property type="term" value="C:Cdc73/Paf1 complex"/>
    <property type="evidence" value="ECO:0007669"/>
    <property type="project" value="InterPro"/>
</dbReference>
<evidence type="ECO:0000256" key="4">
    <source>
        <dbReference type="ARBA" id="ARBA00023242"/>
    </source>
</evidence>
<keyword evidence="4" id="KW-0539">Nucleus</keyword>
<comment type="subcellular location">
    <subcellularLocation>
        <location evidence="1">Nucleus</location>
    </subcellularLocation>
</comment>
<dbReference type="AlphaFoldDB" id="A0A086JDT9"/>
<evidence type="ECO:0000313" key="8">
    <source>
        <dbReference type="Proteomes" id="UP000028828"/>
    </source>
</evidence>
<proteinExistence type="inferred from homology"/>
<dbReference type="InterPro" id="IPR031336">
    <property type="entry name" value="CDC73_C"/>
</dbReference>
<dbReference type="Gene3D" id="3.40.50.11990">
    <property type="entry name" value="RNA polymerase II accessory factor, Cdc73 C-terminal domain"/>
    <property type="match status" value="1"/>
</dbReference>
<feature type="region of interest" description="Disordered" evidence="5">
    <location>
        <begin position="397"/>
        <end position="420"/>
    </location>
</feature>
<name>A0A086JDT9_TOXGO</name>
<evidence type="ECO:0000256" key="5">
    <source>
        <dbReference type="SAM" id="MobiDB-lite"/>
    </source>
</evidence>
<dbReference type="EMBL" id="AEYI02002076">
    <property type="protein sequence ID" value="KFG30307.1"/>
    <property type="molecule type" value="Genomic_DNA"/>
</dbReference>